<accession>A0ABC8W2P3</accession>
<dbReference type="Proteomes" id="UP001497457">
    <property type="component" value="Chromosome 11b"/>
</dbReference>
<dbReference type="EMBL" id="OZ075121">
    <property type="protein sequence ID" value="CAL4900334.1"/>
    <property type="molecule type" value="Genomic_DNA"/>
</dbReference>
<sequence>MLAARSVSVEGKKRWSLLLGTWRALLTTVALHSLLVHSLAHELAASPESTSRLLSSAERCLARSDEGGELGKADDGNEGEAVVEALPLALQKLL</sequence>
<reference evidence="1 2" key="2">
    <citation type="submission" date="2024-10" db="EMBL/GenBank/DDBJ databases">
        <authorList>
            <person name="Ryan C."/>
        </authorList>
    </citation>
    <scope>NUCLEOTIDE SEQUENCE [LARGE SCALE GENOMIC DNA]</scope>
</reference>
<keyword evidence="2" id="KW-1185">Reference proteome</keyword>
<dbReference type="AlphaFoldDB" id="A0ABC8W2P3"/>
<proteinExistence type="predicted"/>
<evidence type="ECO:0000313" key="2">
    <source>
        <dbReference type="Proteomes" id="UP001497457"/>
    </source>
</evidence>
<gene>
    <name evidence="1" type="ORF">URODEC1_LOCUS8636</name>
</gene>
<organism evidence="1 2">
    <name type="scientific">Urochloa decumbens</name>
    <dbReference type="NCBI Taxonomy" id="240449"/>
    <lineage>
        <taxon>Eukaryota</taxon>
        <taxon>Viridiplantae</taxon>
        <taxon>Streptophyta</taxon>
        <taxon>Embryophyta</taxon>
        <taxon>Tracheophyta</taxon>
        <taxon>Spermatophyta</taxon>
        <taxon>Magnoliopsida</taxon>
        <taxon>Liliopsida</taxon>
        <taxon>Poales</taxon>
        <taxon>Poaceae</taxon>
        <taxon>PACMAD clade</taxon>
        <taxon>Panicoideae</taxon>
        <taxon>Panicodae</taxon>
        <taxon>Paniceae</taxon>
        <taxon>Melinidinae</taxon>
        <taxon>Urochloa</taxon>
    </lineage>
</organism>
<name>A0ABC8W2P3_9POAL</name>
<protein>
    <submittedName>
        <fullName evidence="1">Uncharacterized protein</fullName>
    </submittedName>
</protein>
<reference evidence="2" key="1">
    <citation type="submission" date="2024-06" db="EMBL/GenBank/DDBJ databases">
        <authorList>
            <person name="Ryan C."/>
        </authorList>
    </citation>
    <scope>NUCLEOTIDE SEQUENCE [LARGE SCALE GENOMIC DNA]</scope>
</reference>
<evidence type="ECO:0000313" key="1">
    <source>
        <dbReference type="EMBL" id="CAL4900334.1"/>
    </source>
</evidence>